<evidence type="ECO:0000313" key="2">
    <source>
        <dbReference type="Proteomes" id="UP000827751"/>
    </source>
</evidence>
<dbReference type="EMBL" id="OK499972">
    <property type="protein sequence ID" value="UGO46092.1"/>
    <property type="molecule type" value="Genomic_DNA"/>
</dbReference>
<reference evidence="1 2" key="1">
    <citation type="submission" date="2021-10" db="EMBL/GenBank/DDBJ databases">
        <authorList>
            <person name="Lavering E.D."/>
            <person name="James R."/>
            <person name="Fairhom J.D."/>
            <person name="Ogilvie B.H."/>
            <person name="Thurgood T.L."/>
            <person name="Robison R.A."/>
            <person name="Grose J.H."/>
        </authorList>
    </citation>
    <scope>NUCLEOTIDE SEQUENCE [LARGE SCALE GENOMIC DNA]</scope>
</reference>
<evidence type="ECO:0000313" key="1">
    <source>
        <dbReference type="EMBL" id="UGO46092.1"/>
    </source>
</evidence>
<accession>A0AAE8YP41</accession>
<proteinExistence type="predicted"/>
<name>A0AAE8YP41_9CAUD</name>
<keyword evidence="2" id="KW-1185">Reference proteome</keyword>
<sequence length="249" mass="29585">MFQMSNIKNRLGEINYNECKSKMTIVEYNSHEDIVVEFENGFRVKTKYRYFKRGKVKSVYDKTLCGVGYIGEGKYKSKSNAYKIWSSIMNRVYDIEYHHNNPTYSGCSVAEEWHNFQIFAKWYDDNYYEIDGQRMQLDKDILIKGNKIYSPETCVFVPQCINLLLTKRENERGMYPIGVHAFQNRYKAQCSNGFGKQKHLGMYDTPKEAFIAYKQYKESVIREIANSYIDRIPERLYNVLMEYKVEIDD</sequence>
<organism evidence="1 2">
    <name type="scientific">Bacillus phage vB_BanS_Chewbecca</name>
    <dbReference type="NCBI Taxonomy" id="2894786"/>
    <lineage>
        <taxon>Viruses</taxon>
        <taxon>Duplodnaviria</taxon>
        <taxon>Heunggongvirae</taxon>
        <taxon>Uroviricota</taxon>
        <taxon>Caudoviricetes</taxon>
        <taxon>Joanripponvirinae</taxon>
        <taxon>Tsamsavirus</taxon>
        <taxon>Tsamsavirus chewbecca</taxon>
    </lineage>
</organism>
<gene>
    <name evidence="1" type="ORF">CHEWBECCA_9</name>
</gene>
<dbReference type="Proteomes" id="UP000827751">
    <property type="component" value="Segment"/>
</dbReference>
<protein>
    <submittedName>
        <fullName evidence="1">AP2 domain-containing protein</fullName>
    </submittedName>
</protein>